<protein>
    <submittedName>
        <fullName evidence="2">Cyclic nucleotide-binding protein, putative</fullName>
    </submittedName>
</protein>
<name>A0A088RKY2_LEIPA</name>
<dbReference type="eggNOG" id="ENOG502S8EK">
    <property type="taxonomic scope" value="Eukaryota"/>
</dbReference>
<feature type="region of interest" description="Disordered" evidence="1">
    <location>
        <begin position="431"/>
        <end position="465"/>
    </location>
</feature>
<dbReference type="InterPro" id="IPR018490">
    <property type="entry name" value="cNMP-bd_dom_sf"/>
</dbReference>
<dbReference type="Proteomes" id="UP000063063">
    <property type="component" value="Chromosome 14"/>
</dbReference>
<dbReference type="AlphaFoldDB" id="A0A088RKY2"/>
<dbReference type="OrthoDB" id="272675at2759"/>
<evidence type="ECO:0000313" key="3">
    <source>
        <dbReference type="Proteomes" id="UP000063063"/>
    </source>
</evidence>
<evidence type="ECO:0000313" key="2">
    <source>
        <dbReference type="EMBL" id="AIN96588.1"/>
    </source>
</evidence>
<reference evidence="2 3" key="1">
    <citation type="journal article" date="2015" name="Sci. Rep.">
        <title>The genome of Leishmania panamensis: insights into genomics of the L. (Viannia) subgenus.</title>
        <authorList>
            <person name="Llanes A."/>
            <person name="Restrepo C.M."/>
            <person name="Vecchio G.D."/>
            <person name="Anguizola F.J."/>
            <person name="Lleonart R."/>
        </authorList>
    </citation>
    <scope>NUCLEOTIDE SEQUENCE [LARGE SCALE GENOMIC DNA]</scope>
    <source>
        <strain evidence="2 3">MHOM/PA/94/PSC-1</strain>
    </source>
</reference>
<dbReference type="GeneID" id="22573272"/>
<sequence length="504" mass="55028">MVQLAEMPSVHSLTSANPVLQALPLRTLRALRLQLKPLVFLQFDVLCHDVANSDKVFFLSRGRVLMEDSSGCSSTITSKAWTAVGLETFVPCRLPDYYDQKLRAKAVTYCEMWYIPTDALLAMCDVAIQLRCAHAATQLLGSDTSRLALASALRTCPCFAGVSEAAITAVAQALQARVYWAGDTIVASKRSPRTGILVVAGMVFVHSDKKTPPQRLCTGQSRYFCECFVKMALEESVVSQSNSIVLHGSPGIILELMEELKPASDDIKIMLDSAQEYVNGRYGTGASDHSKAQNAAAERVRDFKRRCAEAASTTSPPGSNTDTLALLENELLVSLTLQLQALHLDPTNEAKFGILLEGQLAIGDDDAPSKFRPTEECFSLDDEGKLVICTSPAPIAPAHPLTEVPAAPSVFVFAPKTDVVTASLQQRERTKKKLASTQATAPVVPQSRRTAVHASVPATIEQRRVPSPRLTVLRTTATRPREEANDVDRRREQKHQLLRLKHSL</sequence>
<proteinExistence type="predicted"/>
<evidence type="ECO:0000256" key="1">
    <source>
        <dbReference type="SAM" id="MobiDB-lite"/>
    </source>
</evidence>
<dbReference type="EMBL" id="CP009383">
    <property type="protein sequence ID" value="AIN96588.1"/>
    <property type="molecule type" value="Genomic_DNA"/>
</dbReference>
<accession>A0A088RKY2</accession>
<feature type="compositionally biased region" description="Basic and acidic residues" evidence="1">
    <location>
        <begin position="479"/>
        <end position="495"/>
    </location>
</feature>
<gene>
    <name evidence="2" type="ORF">LPMP_140050</name>
</gene>
<dbReference type="InterPro" id="IPR014710">
    <property type="entry name" value="RmlC-like_jellyroll"/>
</dbReference>
<keyword evidence="3" id="KW-1185">Reference proteome</keyword>
<feature type="region of interest" description="Disordered" evidence="1">
    <location>
        <begin position="477"/>
        <end position="504"/>
    </location>
</feature>
<dbReference type="VEuPathDB" id="TriTrypDB:LPAL13_140005300"/>
<organism evidence="2 3">
    <name type="scientific">Leishmania panamensis</name>
    <dbReference type="NCBI Taxonomy" id="5679"/>
    <lineage>
        <taxon>Eukaryota</taxon>
        <taxon>Discoba</taxon>
        <taxon>Euglenozoa</taxon>
        <taxon>Kinetoplastea</taxon>
        <taxon>Metakinetoplastina</taxon>
        <taxon>Trypanosomatida</taxon>
        <taxon>Trypanosomatidae</taxon>
        <taxon>Leishmaniinae</taxon>
        <taxon>Leishmania</taxon>
        <taxon>Leishmania guyanensis species complex</taxon>
    </lineage>
</organism>
<dbReference type="RefSeq" id="XP_010697241.1">
    <property type="nucleotide sequence ID" value="XM_010698939.1"/>
</dbReference>
<dbReference type="SUPFAM" id="SSF51206">
    <property type="entry name" value="cAMP-binding domain-like"/>
    <property type="match status" value="2"/>
</dbReference>
<dbReference type="VEuPathDB" id="TriTrypDB:LPMP_140050"/>
<dbReference type="KEGG" id="lpan:LPMP_140050"/>
<dbReference type="Gene3D" id="2.60.120.10">
    <property type="entry name" value="Jelly Rolls"/>
    <property type="match status" value="2"/>
</dbReference>